<dbReference type="Proteomes" id="UP001335648">
    <property type="component" value="Unassembled WGS sequence"/>
</dbReference>
<dbReference type="PROSITE" id="PS51233">
    <property type="entry name" value="VWFD"/>
    <property type="match status" value="1"/>
</dbReference>
<evidence type="ECO:0000313" key="2">
    <source>
        <dbReference type="EMBL" id="KAK5883423.1"/>
    </source>
</evidence>
<dbReference type="InterPro" id="IPR014853">
    <property type="entry name" value="VWF/SSPO/ZAN-like_Cys-rich_dom"/>
</dbReference>
<dbReference type="Pfam" id="PF00094">
    <property type="entry name" value="VWD"/>
    <property type="match status" value="1"/>
</dbReference>
<gene>
    <name evidence="2" type="ORF">CesoFtcFv8_019756</name>
</gene>
<evidence type="ECO:0000313" key="3">
    <source>
        <dbReference type="Proteomes" id="UP001335648"/>
    </source>
</evidence>
<dbReference type="Pfam" id="PF08742">
    <property type="entry name" value="C8"/>
    <property type="match status" value="1"/>
</dbReference>
<dbReference type="InterPro" id="IPR052749">
    <property type="entry name" value="Alpha-tectorin"/>
</dbReference>
<protein>
    <recommendedName>
        <fullName evidence="1">VWFD domain-containing protein</fullName>
    </recommendedName>
</protein>
<evidence type="ECO:0000259" key="1">
    <source>
        <dbReference type="PROSITE" id="PS51233"/>
    </source>
</evidence>
<accession>A0AAN8BDW8</accession>
<dbReference type="SMART" id="SM00832">
    <property type="entry name" value="C8"/>
    <property type="match status" value="1"/>
</dbReference>
<dbReference type="PANTHER" id="PTHR46160">
    <property type="entry name" value="ALPHA-TECTORIN-RELATED"/>
    <property type="match status" value="1"/>
</dbReference>
<organism evidence="2 3">
    <name type="scientific">Champsocephalus esox</name>
    <name type="common">pike icefish</name>
    <dbReference type="NCBI Taxonomy" id="159716"/>
    <lineage>
        <taxon>Eukaryota</taxon>
        <taxon>Metazoa</taxon>
        <taxon>Chordata</taxon>
        <taxon>Craniata</taxon>
        <taxon>Vertebrata</taxon>
        <taxon>Euteleostomi</taxon>
        <taxon>Actinopterygii</taxon>
        <taxon>Neopterygii</taxon>
        <taxon>Teleostei</taxon>
        <taxon>Neoteleostei</taxon>
        <taxon>Acanthomorphata</taxon>
        <taxon>Eupercaria</taxon>
        <taxon>Perciformes</taxon>
        <taxon>Notothenioidei</taxon>
        <taxon>Channichthyidae</taxon>
        <taxon>Champsocephalus</taxon>
    </lineage>
</organism>
<sequence length="329" mass="36155">MFTCSENGTMLHEKHSCGLFETCVLTNNVGSCHPVGNGTCQISADPHYNTFTNHTFNFQGTYTYTAARSCHLEGSRLKAFSVVVEHEKWTMTETPNVAVAKRVAVKVYDTTLVLRMNQLRKIMVNGTLLTIPLNLNDEGPLPRGLSLCYYALELPDGKITEDLQTFGSAWKVAVQGVVCEDGCSGDKCPKCDATEKDCESQILPFAACHRQIHPESYYRDCVYDVCMSQGRKYVLCNSISAYVTDCQTIGVKIDNWRTPDFCPITCPANSHYQICSETCGSPCPGLTDTSAVPPLVLKAAPVMKDTTSMGQAALPWTNVVVTTMDVPTR</sequence>
<proteinExistence type="predicted"/>
<comment type="caution">
    <text evidence="2">The sequence shown here is derived from an EMBL/GenBank/DDBJ whole genome shotgun (WGS) entry which is preliminary data.</text>
</comment>
<dbReference type="PANTHER" id="PTHR46160:SF9">
    <property type="entry name" value="PROTEIN PRY2-RELATED"/>
    <property type="match status" value="1"/>
</dbReference>
<dbReference type="AlphaFoldDB" id="A0AAN8BDW8"/>
<keyword evidence="3" id="KW-1185">Reference proteome</keyword>
<dbReference type="InterPro" id="IPR001846">
    <property type="entry name" value="VWF_type-D"/>
</dbReference>
<name>A0AAN8BDW8_9TELE</name>
<reference evidence="2 3" key="1">
    <citation type="journal article" date="2023" name="Mol. Biol. Evol.">
        <title>Genomics of Secondarily Temperate Adaptation in the Only Non-Antarctic Icefish.</title>
        <authorList>
            <person name="Rivera-Colon A.G."/>
            <person name="Rayamajhi N."/>
            <person name="Minhas B.F."/>
            <person name="Madrigal G."/>
            <person name="Bilyk K.T."/>
            <person name="Yoon V."/>
            <person name="Hune M."/>
            <person name="Gregory S."/>
            <person name="Cheng C.H.C."/>
            <person name="Catchen J.M."/>
        </authorList>
    </citation>
    <scope>NUCLEOTIDE SEQUENCE [LARGE SCALE GENOMIC DNA]</scope>
    <source>
        <strain evidence="2">JC2023a</strain>
    </source>
</reference>
<feature type="domain" description="VWFD" evidence="1">
    <location>
        <begin position="38"/>
        <end position="263"/>
    </location>
</feature>
<dbReference type="EMBL" id="JAULUE010002061">
    <property type="protein sequence ID" value="KAK5883423.1"/>
    <property type="molecule type" value="Genomic_DNA"/>
</dbReference>